<dbReference type="PANTHER" id="PTHR23132:SF23">
    <property type="entry name" value="D-ALANINE--D-ALANINE LIGASE B"/>
    <property type="match status" value="1"/>
</dbReference>
<dbReference type="SUPFAM" id="SSF56059">
    <property type="entry name" value="Glutathione synthetase ATP-binding domain-like"/>
    <property type="match status" value="1"/>
</dbReference>
<dbReference type="GO" id="GO:0008716">
    <property type="term" value="F:D-alanine-D-alanine ligase activity"/>
    <property type="evidence" value="ECO:0007669"/>
    <property type="project" value="InterPro"/>
</dbReference>
<protein>
    <submittedName>
        <fullName evidence="4">Unannotated protein</fullName>
    </submittedName>
</protein>
<sequence>MSVSSSAFKQLGAADALGRVGERLGYPLVVKPSRQGSALGLRIVSRAEEAPGALLAALSYDDRVLLERHVDGRDLSVSVLDGATLPIVEVEPTDVDRYSARYTIGRTTFTCPADLSPATAAAAEELALQAFHALGCRGFARIDLLLDRGTEELTVLEVDAVPGLTHTSYLPVAAEAAGIDFDALVARLVDLALQAPVARA</sequence>
<dbReference type="InterPro" id="IPR011761">
    <property type="entry name" value="ATP-grasp"/>
</dbReference>
<evidence type="ECO:0000256" key="1">
    <source>
        <dbReference type="ARBA" id="ARBA00010871"/>
    </source>
</evidence>
<name>A0A6J7HAQ6_9ZZZZ</name>
<dbReference type="PANTHER" id="PTHR23132">
    <property type="entry name" value="D-ALANINE--D-ALANINE LIGASE"/>
    <property type="match status" value="1"/>
</dbReference>
<dbReference type="PROSITE" id="PS50975">
    <property type="entry name" value="ATP_GRASP"/>
    <property type="match status" value="1"/>
</dbReference>
<proteinExistence type="inferred from homology"/>
<feature type="domain" description="ATP-grasp" evidence="3">
    <location>
        <begin position="1"/>
        <end position="190"/>
    </location>
</feature>
<dbReference type="EMBL" id="CAFBMK010000071">
    <property type="protein sequence ID" value="CAB4913903.1"/>
    <property type="molecule type" value="Genomic_DNA"/>
</dbReference>
<dbReference type="GO" id="GO:0046872">
    <property type="term" value="F:metal ion binding"/>
    <property type="evidence" value="ECO:0007669"/>
    <property type="project" value="InterPro"/>
</dbReference>
<evidence type="ECO:0000256" key="2">
    <source>
        <dbReference type="ARBA" id="ARBA00022598"/>
    </source>
</evidence>
<dbReference type="AlphaFoldDB" id="A0A6J7HAQ6"/>
<gene>
    <name evidence="4" type="ORF">UFOPK3564_01438</name>
</gene>
<evidence type="ECO:0000259" key="3">
    <source>
        <dbReference type="PROSITE" id="PS50975"/>
    </source>
</evidence>
<dbReference type="Pfam" id="PF07478">
    <property type="entry name" value="Dala_Dala_lig_C"/>
    <property type="match status" value="1"/>
</dbReference>
<reference evidence="4" key="1">
    <citation type="submission" date="2020-05" db="EMBL/GenBank/DDBJ databases">
        <authorList>
            <person name="Chiriac C."/>
            <person name="Salcher M."/>
            <person name="Ghai R."/>
            <person name="Kavagutti S V."/>
        </authorList>
    </citation>
    <scope>NUCLEOTIDE SEQUENCE</scope>
</reference>
<dbReference type="InterPro" id="IPR011095">
    <property type="entry name" value="Dala_Dala_lig_C"/>
</dbReference>
<evidence type="ECO:0000313" key="4">
    <source>
        <dbReference type="EMBL" id="CAB4913903.1"/>
    </source>
</evidence>
<accession>A0A6J7HAQ6</accession>
<dbReference type="Gene3D" id="3.30.470.20">
    <property type="entry name" value="ATP-grasp fold, B domain"/>
    <property type="match status" value="1"/>
</dbReference>
<dbReference type="GO" id="GO:0005524">
    <property type="term" value="F:ATP binding"/>
    <property type="evidence" value="ECO:0007669"/>
    <property type="project" value="InterPro"/>
</dbReference>
<keyword evidence="2" id="KW-0436">Ligase</keyword>
<dbReference type="InterPro" id="IPR013815">
    <property type="entry name" value="ATP_grasp_subdomain_1"/>
</dbReference>
<organism evidence="4">
    <name type="scientific">freshwater metagenome</name>
    <dbReference type="NCBI Taxonomy" id="449393"/>
    <lineage>
        <taxon>unclassified sequences</taxon>
        <taxon>metagenomes</taxon>
        <taxon>ecological metagenomes</taxon>
    </lineage>
</organism>
<dbReference type="Gene3D" id="3.30.1490.20">
    <property type="entry name" value="ATP-grasp fold, A domain"/>
    <property type="match status" value="1"/>
</dbReference>
<comment type="similarity">
    <text evidence="1">Belongs to the D-alanine--D-alanine ligase family.</text>
</comment>